<keyword evidence="2" id="KW-0233">DNA recombination</keyword>
<organism evidence="4 5">
    <name type="scientific">Pseudarcicella hirudinis</name>
    <dbReference type="NCBI Taxonomy" id="1079859"/>
    <lineage>
        <taxon>Bacteria</taxon>
        <taxon>Pseudomonadati</taxon>
        <taxon>Bacteroidota</taxon>
        <taxon>Cytophagia</taxon>
        <taxon>Cytophagales</taxon>
        <taxon>Flectobacillaceae</taxon>
        <taxon>Pseudarcicella</taxon>
    </lineage>
</organism>
<evidence type="ECO:0000256" key="1">
    <source>
        <dbReference type="ARBA" id="ARBA00023125"/>
    </source>
</evidence>
<dbReference type="InterPro" id="IPR035386">
    <property type="entry name" value="Arm-DNA-bind_5"/>
</dbReference>
<name>A0A1I5T316_9BACT</name>
<dbReference type="InterPro" id="IPR011010">
    <property type="entry name" value="DNA_brk_join_enz"/>
</dbReference>
<evidence type="ECO:0000313" key="4">
    <source>
        <dbReference type="EMBL" id="SFP77231.1"/>
    </source>
</evidence>
<reference evidence="4 5" key="1">
    <citation type="submission" date="2016-10" db="EMBL/GenBank/DDBJ databases">
        <authorList>
            <person name="de Groot N.N."/>
        </authorList>
    </citation>
    <scope>NUCLEOTIDE SEQUENCE [LARGE SCALE GENOMIC DNA]</scope>
    <source>
        <strain evidence="5">E92,LMG 26720,CCM 7988</strain>
    </source>
</reference>
<gene>
    <name evidence="4" type="ORF">SAMN04515674_105340</name>
</gene>
<evidence type="ECO:0000256" key="2">
    <source>
        <dbReference type="ARBA" id="ARBA00023172"/>
    </source>
</evidence>
<proteinExistence type="predicted"/>
<dbReference type="Pfam" id="PF17293">
    <property type="entry name" value="Arm-DNA-bind_5"/>
    <property type="match status" value="1"/>
</dbReference>
<keyword evidence="1" id="KW-0238">DNA-binding</keyword>
<dbReference type="Gene3D" id="1.10.150.130">
    <property type="match status" value="1"/>
</dbReference>
<dbReference type="EMBL" id="FOXH01000005">
    <property type="protein sequence ID" value="SFP77231.1"/>
    <property type="molecule type" value="Genomic_DNA"/>
</dbReference>
<dbReference type="Gene3D" id="1.10.443.10">
    <property type="entry name" value="Intergrase catalytic core"/>
    <property type="match status" value="1"/>
</dbReference>
<dbReference type="GO" id="GO:0006310">
    <property type="term" value="P:DNA recombination"/>
    <property type="evidence" value="ECO:0007669"/>
    <property type="project" value="UniProtKB-KW"/>
</dbReference>
<dbReference type="GO" id="GO:0003677">
    <property type="term" value="F:DNA binding"/>
    <property type="evidence" value="ECO:0007669"/>
    <property type="project" value="UniProtKB-KW"/>
</dbReference>
<protein>
    <submittedName>
        <fullName evidence="4">Site-specific recombinase XerD</fullName>
    </submittedName>
</protein>
<dbReference type="InterPro" id="IPR013762">
    <property type="entry name" value="Integrase-like_cat_sf"/>
</dbReference>
<dbReference type="SUPFAM" id="SSF56349">
    <property type="entry name" value="DNA breaking-rejoining enzymes"/>
    <property type="match status" value="1"/>
</dbReference>
<dbReference type="AlphaFoldDB" id="A0A1I5T316"/>
<dbReference type="GO" id="GO:0015074">
    <property type="term" value="P:DNA integration"/>
    <property type="evidence" value="ECO:0007669"/>
    <property type="project" value="InterPro"/>
</dbReference>
<keyword evidence="5" id="KW-1185">Reference proteome</keyword>
<dbReference type="STRING" id="1079859.SAMN04515674_105340"/>
<sequence length="392" mass="45025">MTILFYLRKSKKPGGLGRINCRITVNSEKIHLENTRIKADPKDWDPDKQKFNKNSESAKTNNLRLDAITAKLNTIYLDLESRGKRATASEIKSIYLGNTKSYYKFSEIKDLFLAQVLAVAKKKKVTGEGRWSMSTYDSYKDRLHQFSLYLEKNNLEGIFADEVKKGVINRFRSEKEQAVGRVYSGKLCQAVKTCLIWACDQDYLEQNPLEPVKIHIPNIVDTTHISNEELNLLENTELSVRLRNVIDCYLFSCYTGLSYIDIKIIGPSDVVEIDGRICLKKPRQKSETPFFIPLIAKARNLLDKYGGIKSFVLPVKSNKEMNMLLRVATEKCGIQKYLWYHTGRKKFSDTLINEYNMTKTAAIAAMGQTNEKELDAYVRVRDKRVLAEFPNI</sequence>
<dbReference type="CDD" id="cd01185">
    <property type="entry name" value="INTN1_C_like"/>
    <property type="match status" value="1"/>
</dbReference>
<accession>A0A1I5T316</accession>
<dbReference type="Proteomes" id="UP000199306">
    <property type="component" value="Unassembled WGS sequence"/>
</dbReference>
<evidence type="ECO:0000313" key="5">
    <source>
        <dbReference type="Proteomes" id="UP000199306"/>
    </source>
</evidence>
<dbReference type="InterPro" id="IPR010998">
    <property type="entry name" value="Integrase_recombinase_N"/>
</dbReference>
<feature type="domain" description="Arm DNA-binding" evidence="3">
    <location>
        <begin position="5"/>
        <end position="92"/>
    </location>
</feature>
<evidence type="ECO:0000259" key="3">
    <source>
        <dbReference type="Pfam" id="PF17293"/>
    </source>
</evidence>